<dbReference type="SUPFAM" id="SSF81901">
    <property type="entry name" value="HCP-like"/>
    <property type="match status" value="1"/>
</dbReference>
<dbReference type="AlphaFoldDB" id="A0A1I7LIE0"/>
<dbReference type="InterPro" id="IPR011990">
    <property type="entry name" value="TPR-like_helical_dom_sf"/>
</dbReference>
<gene>
    <name evidence="2" type="ORF">SAMN05216552_10304</name>
</gene>
<dbReference type="STRING" id="1035707.SAMN05216552_10304"/>
<dbReference type="InterPro" id="IPR045653">
    <property type="entry name" value="DUF6396"/>
</dbReference>
<evidence type="ECO:0000313" key="2">
    <source>
        <dbReference type="EMBL" id="SFV09424.1"/>
    </source>
</evidence>
<dbReference type="EMBL" id="FPBO01000030">
    <property type="protein sequence ID" value="SFV09424.1"/>
    <property type="molecule type" value="Genomic_DNA"/>
</dbReference>
<feature type="domain" description="DUF6396" evidence="1">
    <location>
        <begin position="237"/>
        <end position="292"/>
    </location>
</feature>
<dbReference type="Pfam" id="PF19933">
    <property type="entry name" value="DUF6396"/>
    <property type="match status" value="1"/>
</dbReference>
<keyword evidence="3" id="KW-1185">Reference proteome</keyword>
<proteinExistence type="predicted"/>
<dbReference type="Gene3D" id="1.25.40.10">
    <property type="entry name" value="Tetratricopeptide repeat domain"/>
    <property type="match status" value="1"/>
</dbReference>
<accession>A0A1I7LIE0</accession>
<evidence type="ECO:0000259" key="1">
    <source>
        <dbReference type="Pfam" id="PF19933"/>
    </source>
</evidence>
<name>A0A1I7LIE0_9BURK</name>
<organism evidence="2 3">
    <name type="scientific">Pseudoduganella namucuonensis</name>
    <dbReference type="NCBI Taxonomy" id="1035707"/>
    <lineage>
        <taxon>Bacteria</taxon>
        <taxon>Pseudomonadati</taxon>
        <taxon>Pseudomonadota</taxon>
        <taxon>Betaproteobacteria</taxon>
        <taxon>Burkholderiales</taxon>
        <taxon>Oxalobacteraceae</taxon>
        <taxon>Telluria group</taxon>
        <taxon>Pseudoduganella</taxon>
    </lineage>
</organism>
<sequence>MHRMPEGLHEFRVADPIPDCSRWKQHMPATRDRATYDLYMQARKLWRSKIEWELTHSEARKILDDVDLASKRGDWGARALMAYFYRTGLGPLSSNKVLDKNADKAVEIARQAAAAGQPWGFYDLGVAHEHGYGGAIYDQDIAWAYYLKAARVGSPDAQMALAEAYQNAGRSDAHDAMWQCAFQQGHGPAAYKLALRAEVRGKYWESLNLYQEGVRFGSRICADNLYLMFNPDVRMAERKEIFEATGITTDQERGRRYLAISEALQVNPDLRLDRLNEFLPLPPAKLPEWRGVSDVITPESDGPPTY</sequence>
<evidence type="ECO:0000313" key="3">
    <source>
        <dbReference type="Proteomes" id="UP000199391"/>
    </source>
</evidence>
<dbReference type="Proteomes" id="UP000199391">
    <property type="component" value="Unassembled WGS sequence"/>
</dbReference>
<reference evidence="3" key="1">
    <citation type="submission" date="2016-10" db="EMBL/GenBank/DDBJ databases">
        <authorList>
            <person name="Varghese N."/>
            <person name="Submissions S."/>
        </authorList>
    </citation>
    <scope>NUCLEOTIDE SEQUENCE [LARGE SCALE GENOMIC DNA]</scope>
    <source>
        <strain evidence="3">CGMCC 1.11014</strain>
    </source>
</reference>
<protein>
    <submittedName>
        <fullName evidence="2">TPR repeat</fullName>
    </submittedName>
</protein>